<name>A0A9W9DIA6_9AGAR</name>
<dbReference type="EMBL" id="JAOTPV010000024">
    <property type="protein sequence ID" value="KAJ4470790.1"/>
    <property type="molecule type" value="Genomic_DNA"/>
</dbReference>
<organism evidence="4 5">
    <name type="scientific">Lentinula aciculospora</name>
    <dbReference type="NCBI Taxonomy" id="153920"/>
    <lineage>
        <taxon>Eukaryota</taxon>
        <taxon>Fungi</taxon>
        <taxon>Dikarya</taxon>
        <taxon>Basidiomycota</taxon>
        <taxon>Agaricomycotina</taxon>
        <taxon>Agaricomycetes</taxon>
        <taxon>Agaricomycetidae</taxon>
        <taxon>Agaricales</taxon>
        <taxon>Marasmiineae</taxon>
        <taxon>Omphalotaceae</taxon>
        <taxon>Lentinula</taxon>
    </lineage>
</organism>
<dbReference type="Gene3D" id="3.40.50.720">
    <property type="entry name" value="NAD(P)-binding Rossmann-like Domain"/>
    <property type="match status" value="1"/>
</dbReference>
<dbReference type="PANTHER" id="PTHR10366">
    <property type="entry name" value="NAD DEPENDENT EPIMERASE/DEHYDRATASE"/>
    <property type="match status" value="1"/>
</dbReference>
<dbReference type="AlphaFoldDB" id="A0A9W9DIA6"/>
<evidence type="ECO:0000256" key="1">
    <source>
        <dbReference type="ARBA" id="ARBA00023002"/>
    </source>
</evidence>
<evidence type="ECO:0000256" key="2">
    <source>
        <dbReference type="ARBA" id="ARBA00023445"/>
    </source>
</evidence>
<dbReference type="OrthoDB" id="2735536at2759"/>
<gene>
    <name evidence="4" type="ORF">J3R30DRAFT_1121692</name>
</gene>
<evidence type="ECO:0000313" key="5">
    <source>
        <dbReference type="Proteomes" id="UP001150266"/>
    </source>
</evidence>
<dbReference type="PANTHER" id="PTHR10366:SF564">
    <property type="entry name" value="STEROL-4-ALPHA-CARBOXYLATE 3-DEHYDROGENASE, DECARBOXYLATING"/>
    <property type="match status" value="1"/>
</dbReference>
<dbReference type="InterPro" id="IPR050425">
    <property type="entry name" value="NAD(P)_dehydrat-like"/>
</dbReference>
<proteinExistence type="inferred from homology"/>
<protein>
    <submittedName>
        <fullName evidence="4">D-lactaldehyde dehydrogenase</fullName>
    </submittedName>
</protein>
<comment type="caution">
    <text evidence="4">The sequence shown here is derived from an EMBL/GenBank/DDBJ whole genome shotgun (WGS) entry which is preliminary data.</text>
</comment>
<dbReference type="GO" id="GO:0016616">
    <property type="term" value="F:oxidoreductase activity, acting on the CH-OH group of donors, NAD or NADP as acceptor"/>
    <property type="evidence" value="ECO:0007669"/>
    <property type="project" value="TreeGrafter"/>
</dbReference>
<reference evidence="4" key="1">
    <citation type="submission" date="2022-08" db="EMBL/GenBank/DDBJ databases">
        <title>A Global Phylogenomic Analysis of the Shiitake Genus Lentinula.</title>
        <authorList>
            <consortium name="DOE Joint Genome Institute"/>
            <person name="Sierra-Patev S."/>
            <person name="Min B."/>
            <person name="Naranjo-Ortiz M."/>
            <person name="Looney B."/>
            <person name="Konkel Z."/>
            <person name="Slot J.C."/>
            <person name="Sakamoto Y."/>
            <person name="Steenwyk J.L."/>
            <person name="Rokas A."/>
            <person name="Carro J."/>
            <person name="Camarero S."/>
            <person name="Ferreira P."/>
            <person name="Molpeceres G."/>
            <person name="Ruiz-Duenas F.J."/>
            <person name="Serrano A."/>
            <person name="Henrissat B."/>
            <person name="Drula E."/>
            <person name="Hughes K.W."/>
            <person name="Mata J.L."/>
            <person name="Ishikawa N.K."/>
            <person name="Vargas-Isla R."/>
            <person name="Ushijima S."/>
            <person name="Smith C.A."/>
            <person name="Ahrendt S."/>
            <person name="Andreopoulos W."/>
            <person name="He G."/>
            <person name="Labutti K."/>
            <person name="Lipzen A."/>
            <person name="Ng V."/>
            <person name="Riley R."/>
            <person name="Sandor L."/>
            <person name="Barry K."/>
            <person name="Martinez A.T."/>
            <person name="Xiao Y."/>
            <person name="Gibbons J.G."/>
            <person name="Terashima K."/>
            <person name="Grigoriev I.V."/>
            <person name="Hibbett D.S."/>
        </authorList>
    </citation>
    <scope>NUCLEOTIDE SEQUENCE</scope>
    <source>
        <strain evidence="4">JLM2183</strain>
    </source>
</reference>
<accession>A0A9W9DIA6</accession>
<feature type="domain" description="NAD-dependent epimerase/dehydratase" evidence="3">
    <location>
        <begin position="10"/>
        <end position="268"/>
    </location>
</feature>
<dbReference type="CDD" id="cd05227">
    <property type="entry name" value="AR_SDR_e"/>
    <property type="match status" value="1"/>
</dbReference>
<dbReference type="InterPro" id="IPR036291">
    <property type="entry name" value="NAD(P)-bd_dom_sf"/>
</dbReference>
<sequence>MPIVSAGSKVLVTGANGFVAAWVIHTLLEKGYKVRGTIRSEGKGVHLKKIFADYGNNFELVVVEDITKDGAFDEAIKGVDAIAHTASPFQLAADDPEELITPAVNGTVSILKSALTASTLKRIILLSSCAAILSLLPDPKPFTESDWNDQAIEDVKANGKNANQVNKYCASKTLAEKAAWELYNTNKANVSWDLVALNPPYIFGPIIHEVTSPAALNTSTSDWYNSVVRSDMGGKSLDEIAVVGNGWVDIRDVALAHVLAFQKEKAGGERLIILEGDFSYQDFTYISDQPTKTKFFYDSVDAANALSPSPIPSHMDFPKGNPGAGKKGKPIFPYDASKAPRILGPELVYHTKEETTRDMLADFERRGW</sequence>
<keyword evidence="5" id="KW-1185">Reference proteome</keyword>
<dbReference type="InterPro" id="IPR001509">
    <property type="entry name" value="Epimerase_deHydtase"/>
</dbReference>
<keyword evidence="1" id="KW-0560">Oxidoreductase</keyword>
<comment type="similarity">
    <text evidence="2">Belongs to the NAD(P)-dependent epimerase/dehydratase family. Dihydroflavonol-4-reductase subfamily.</text>
</comment>
<evidence type="ECO:0000259" key="3">
    <source>
        <dbReference type="Pfam" id="PF01370"/>
    </source>
</evidence>
<dbReference type="Pfam" id="PF01370">
    <property type="entry name" value="Epimerase"/>
    <property type="match status" value="1"/>
</dbReference>
<dbReference type="Proteomes" id="UP001150266">
    <property type="component" value="Unassembled WGS sequence"/>
</dbReference>
<evidence type="ECO:0000313" key="4">
    <source>
        <dbReference type="EMBL" id="KAJ4470790.1"/>
    </source>
</evidence>
<dbReference type="SUPFAM" id="SSF51735">
    <property type="entry name" value="NAD(P)-binding Rossmann-fold domains"/>
    <property type="match status" value="1"/>
</dbReference>